<evidence type="ECO:0000259" key="3">
    <source>
        <dbReference type="PROSITE" id="PS50891"/>
    </source>
</evidence>
<feature type="region of interest" description="Disordered" evidence="2">
    <location>
        <begin position="137"/>
        <end position="157"/>
    </location>
</feature>
<evidence type="ECO:0000313" key="4">
    <source>
        <dbReference type="EMBL" id="CAI9088001.1"/>
    </source>
</evidence>
<keyword evidence="5" id="KW-1185">Reference proteome</keyword>
<comment type="similarity">
    <text evidence="1">Belongs to the LOB domain-containing protein family.</text>
</comment>
<sequence>MKDSYQGGFMATGSNMNNIDSSSSSSSSTTPCAACKLLRRKCAHDCMYAPYFPADEPHKFACVHKVFGASNVSKMLLELPEDQREDAVSAMVYEANARIRDPVYGCAGAISALQQQVGILQSQLAIAQVQVSQLKASQSLSSSPTSSSSRMVAEPRRHRRYDDSFAQHMSADNNSAAAAANTMLMDDQEETNDHDGSYLGDPDYSLWSY</sequence>
<protein>
    <submittedName>
        <fullName evidence="4">OLC1v1022228C1</fullName>
    </submittedName>
</protein>
<dbReference type="PROSITE" id="PS50891">
    <property type="entry name" value="LOB"/>
    <property type="match status" value="1"/>
</dbReference>
<dbReference type="Proteomes" id="UP001161247">
    <property type="component" value="Chromosome 1"/>
</dbReference>
<dbReference type="PANTHER" id="PTHR31301:SF58">
    <property type="entry name" value="LOB DOMAIN-CONTAINING PROTEIN 3"/>
    <property type="match status" value="1"/>
</dbReference>
<proteinExistence type="inferred from homology"/>
<organism evidence="4 5">
    <name type="scientific">Oldenlandia corymbosa var. corymbosa</name>
    <dbReference type="NCBI Taxonomy" id="529605"/>
    <lineage>
        <taxon>Eukaryota</taxon>
        <taxon>Viridiplantae</taxon>
        <taxon>Streptophyta</taxon>
        <taxon>Embryophyta</taxon>
        <taxon>Tracheophyta</taxon>
        <taxon>Spermatophyta</taxon>
        <taxon>Magnoliopsida</taxon>
        <taxon>eudicotyledons</taxon>
        <taxon>Gunneridae</taxon>
        <taxon>Pentapetalae</taxon>
        <taxon>asterids</taxon>
        <taxon>lamiids</taxon>
        <taxon>Gentianales</taxon>
        <taxon>Rubiaceae</taxon>
        <taxon>Rubioideae</taxon>
        <taxon>Spermacoceae</taxon>
        <taxon>Hedyotis-Oldenlandia complex</taxon>
        <taxon>Oldenlandia</taxon>
    </lineage>
</organism>
<dbReference type="EMBL" id="OX459118">
    <property type="protein sequence ID" value="CAI9088001.1"/>
    <property type="molecule type" value="Genomic_DNA"/>
</dbReference>
<feature type="domain" description="LOB" evidence="3">
    <location>
        <begin position="30"/>
        <end position="131"/>
    </location>
</feature>
<evidence type="ECO:0000256" key="2">
    <source>
        <dbReference type="SAM" id="MobiDB-lite"/>
    </source>
</evidence>
<dbReference type="InterPro" id="IPR004883">
    <property type="entry name" value="LOB"/>
</dbReference>
<evidence type="ECO:0000313" key="5">
    <source>
        <dbReference type="Proteomes" id="UP001161247"/>
    </source>
</evidence>
<dbReference type="Pfam" id="PF03195">
    <property type="entry name" value="LOB"/>
    <property type="match status" value="1"/>
</dbReference>
<dbReference type="PANTHER" id="PTHR31301">
    <property type="entry name" value="LOB DOMAIN-CONTAINING PROTEIN 4-RELATED"/>
    <property type="match status" value="1"/>
</dbReference>
<name>A0AAV1BXC9_OLDCO</name>
<evidence type="ECO:0000256" key="1">
    <source>
        <dbReference type="ARBA" id="ARBA00005474"/>
    </source>
</evidence>
<accession>A0AAV1BXC9</accession>
<reference evidence="4" key="1">
    <citation type="submission" date="2023-03" db="EMBL/GenBank/DDBJ databases">
        <authorList>
            <person name="Julca I."/>
        </authorList>
    </citation>
    <scope>NUCLEOTIDE SEQUENCE</scope>
</reference>
<gene>
    <name evidence="4" type="ORF">OLC1_LOCUS679</name>
</gene>
<feature type="compositionally biased region" description="Low complexity" evidence="2">
    <location>
        <begin position="137"/>
        <end position="149"/>
    </location>
</feature>
<dbReference type="AlphaFoldDB" id="A0AAV1BXC9"/>